<evidence type="ECO:0000259" key="1">
    <source>
        <dbReference type="PROSITE" id="PS51184"/>
    </source>
</evidence>
<protein>
    <submittedName>
        <fullName evidence="2">Cupin-like domain-containing protein</fullName>
    </submittedName>
</protein>
<evidence type="ECO:0000313" key="2">
    <source>
        <dbReference type="EMBL" id="SFP97362.1"/>
    </source>
</evidence>
<dbReference type="STRING" id="634430.SAMN04488241_11419"/>
<dbReference type="OrthoDB" id="479699at2"/>
<name>A0A1I5UQ62_9SPHN</name>
<dbReference type="PANTHER" id="PTHR12461">
    <property type="entry name" value="HYPOXIA-INDUCIBLE FACTOR 1 ALPHA INHIBITOR-RELATED"/>
    <property type="match status" value="1"/>
</dbReference>
<dbReference type="SMART" id="SM00558">
    <property type="entry name" value="JmjC"/>
    <property type="match status" value="1"/>
</dbReference>
<dbReference type="PROSITE" id="PS51184">
    <property type="entry name" value="JMJC"/>
    <property type="match status" value="1"/>
</dbReference>
<accession>A0A1I5UQ62</accession>
<gene>
    <name evidence="2" type="ORF">SAMN04488241_11419</name>
</gene>
<organism evidence="2 3">
    <name type="scientific">Sphingomonas rubra</name>
    <dbReference type="NCBI Taxonomy" id="634430"/>
    <lineage>
        <taxon>Bacteria</taxon>
        <taxon>Pseudomonadati</taxon>
        <taxon>Pseudomonadota</taxon>
        <taxon>Alphaproteobacteria</taxon>
        <taxon>Sphingomonadales</taxon>
        <taxon>Sphingomonadaceae</taxon>
        <taxon>Sphingomonas</taxon>
    </lineage>
</organism>
<feature type="domain" description="JmjC" evidence="1">
    <location>
        <begin position="96"/>
        <end position="276"/>
    </location>
</feature>
<dbReference type="Pfam" id="PF13621">
    <property type="entry name" value="Cupin_8"/>
    <property type="match status" value="1"/>
</dbReference>
<sequence length="341" mass="37913">MADAGALAELPAVGEIEFADAAQLDAVLHQADRPFVVRGLVADWPLVRAGRRSAQEARDYLLAHRRDVPFTVSVGASGADGRLFYDEAMGMNFATVQSKLPEIFARLAAQEDAPDARPIYLASVDVKGFFTGLHEANHVDLGDRHPLASIWIGTRTRIAAHNDVPDNLACVAVGRRRFTLFPRQQFPNLYLGPIDNTPAGRAISMVDFHAPDFVAHPRFRDALEHGQVAELEAGDALYVPAMWWHHVEGLAPFNVLLNYWWRQSPRWLGQPQDALNHAILSIRDLPADQKQHWRDMFDHYVFDHDPAAFAHIPAPARSVLAPLTAESAGRLRAFLLRALGR</sequence>
<dbReference type="InterPro" id="IPR041667">
    <property type="entry name" value="Cupin_8"/>
</dbReference>
<keyword evidence="3" id="KW-1185">Reference proteome</keyword>
<dbReference type="SUPFAM" id="SSF51197">
    <property type="entry name" value="Clavaminate synthase-like"/>
    <property type="match status" value="1"/>
</dbReference>
<evidence type="ECO:0000313" key="3">
    <source>
        <dbReference type="Proteomes" id="UP000199586"/>
    </source>
</evidence>
<dbReference type="Gene3D" id="2.60.120.650">
    <property type="entry name" value="Cupin"/>
    <property type="match status" value="1"/>
</dbReference>
<reference evidence="2 3" key="1">
    <citation type="submission" date="2016-10" db="EMBL/GenBank/DDBJ databases">
        <authorList>
            <person name="de Groot N.N."/>
        </authorList>
    </citation>
    <scope>NUCLEOTIDE SEQUENCE [LARGE SCALE GENOMIC DNA]</scope>
    <source>
        <strain evidence="2 3">CGMCC 1.9113</strain>
    </source>
</reference>
<dbReference type="PANTHER" id="PTHR12461:SF105">
    <property type="entry name" value="HYPOXIA-INDUCIBLE FACTOR 1-ALPHA INHIBITOR"/>
    <property type="match status" value="1"/>
</dbReference>
<dbReference type="EMBL" id="FOXP01000014">
    <property type="protein sequence ID" value="SFP97362.1"/>
    <property type="molecule type" value="Genomic_DNA"/>
</dbReference>
<dbReference type="InterPro" id="IPR003347">
    <property type="entry name" value="JmjC_dom"/>
</dbReference>
<dbReference type="AlphaFoldDB" id="A0A1I5UQ62"/>
<dbReference type="RefSeq" id="WP_093334439.1">
    <property type="nucleotide sequence ID" value="NZ_FOXP01000014.1"/>
</dbReference>
<dbReference type="Proteomes" id="UP000199586">
    <property type="component" value="Unassembled WGS sequence"/>
</dbReference>
<proteinExistence type="predicted"/>